<sequence length="114" mass="11086">MAGGEIPNEMQAAMGAAANIGGLAPHVEAGAGILAAAFGADANNGGVALNDVGAGAEMQLVAPGVDANHGGLPPNGPGILAAPALARGDHMFNIDEALLGGPLRKSEVGPFFFF</sequence>
<proteinExistence type="predicted"/>
<keyword evidence="2" id="KW-1185">Reference proteome</keyword>
<dbReference type="EMBL" id="CM026423">
    <property type="protein sequence ID" value="KAG0584432.1"/>
    <property type="molecule type" value="Genomic_DNA"/>
</dbReference>
<name>A0A8T0INM6_CERPU</name>
<comment type="caution">
    <text evidence="1">The sequence shown here is derived from an EMBL/GenBank/DDBJ whole genome shotgun (WGS) entry which is preliminary data.</text>
</comment>
<dbReference type="EMBL" id="CM026423">
    <property type="protein sequence ID" value="KAG0584433.1"/>
    <property type="molecule type" value="Genomic_DNA"/>
</dbReference>
<evidence type="ECO:0000313" key="1">
    <source>
        <dbReference type="EMBL" id="KAG0584431.1"/>
    </source>
</evidence>
<dbReference type="AlphaFoldDB" id="A0A8T0INM6"/>
<evidence type="ECO:0000313" key="2">
    <source>
        <dbReference type="Proteomes" id="UP000822688"/>
    </source>
</evidence>
<reference evidence="1" key="1">
    <citation type="submission" date="2020-06" db="EMBL/GenBank/DDBJ databases">
        <title>WGS assembly of Ceratodon purpureus strain R40.</title>
        <authorList>
            <person name="Carey S.B."/>
            <person name="Jenkins J."/>
            <person name="Shu S."/>
            <person name="Lovell J.T."/>
            <person name="Sreedasyam A."/>
            <person name="Maumus F."/>
            <person name="Tiley G.P."/>
            <person name="Fernandez-Pozo N."/>
            <person name="Barry K."/>
            <person name="Chen C."/>
            <person name="Wang M."/>
            <person name="Lipzen A."/>
            <person name="Daum C."/>
            <person name="Saski C.A."/>
            <person name="Payton A.C."/>
            <person name="Mcbreen J.C."/>
            <person name="Conrad R.E."/>
            <person name="Kollar L.M."/>
            <person name="Olsson S."/>
            <person name="Huttunen S."/>
            <person name="Landis J.B."/>
            <person name="Wickett N.J."/>
            <person name="Johnson M.G."/>
            <person name="Rensing S.A."/>
            <person name="Grimwood J."/>
            <person name="Schmutz J."/>
            <person name="Mcdaniel S.F."/>
        </authorList>
    </citation>
    <scope>NUCLEOTIDE SEQUENCE</scope>
    <source>
        <strain evidence="1">R40</strain>
    </source>
</reference>
<gene>
    <name evidence="1" type="ORF">KC19_3G208900</name>
</gene>
<dbReference type="Proteomes" id="UP000822688">
    <property type="component" value="Chromosome 3"/>
</dbReference>
<dbReference type="EMBL" id="CM026423">
    <property type="protein sequence ID" value="KAG0584431.1"/>
    <property type="molecule type" value="Genomic_DNA"/>
</dbReference>
<protein>
    <submittedName>
        <fullName evidence="1">Uncharacterized protein</fullName>
    </submittedName>
</protein>
<organism evidence="1 2">
    <name type="scientific">Ceratodon purpureus</name>
    <name type="common">Fire moss</name>
    <name type="synonym">Dicranum purpureum</name>
    <dbReference type="NCBI Taxonomy" id="3225"/>
    <lineage>
        <taxon>Eukaryota</taxon>
        <taxon>Viridiplantae</taxon>
        <taxon>Streptophyta</taxon>
        <taxon>Embryophyta</taxon>
        <taxon>Bryophyta</taxon>
        <taxon>Bryophytina</taxon>
        <taxon>Bryopsida</taxon>
        <taxon>Dicranidae</taxon>
        <taxon>Pseudoditrichales</taxon>
        <taxon>Ditrichaceae</taxon>
        <taxon>Ceratodon</taxon>
    </lineage>
</organism>
<accession>A0A8T0INM6</accession>